<evidence type="ECO:0000256" key="5">
    <source>
        <dbReference type="SAM" id="Phobius"/>
    </source>
</evidence>
<sequence length="340" mass="39265">MKYKNIDPIVLIPAYMPDEKLINVIKELIKNDEKILIVNDGSGPDFDNIFEEAKKLRCVVLEHDVNKGKGRALKTGFKYCIENNYSAVTADADGQHLPKDIMNIERVLDENPDKMILGVRDFDETTPMRSMLGNTITRKVFKVINDGDEIVDTQTGLRGFSLDMIKDIIDIEGERYEFEMNMLLELKERNIEVIQEPIAVVYIDDNESSHYDTLRDSLRVYKRIIKYIISSTSSALVDYLSFCLFTFFGLPLLVATYTARLISSLFNYTLNRKYVFKNDGHIGKTMFKYYILVVIVAFLSYFFTNVVHNYIGINVYIAKAVVDMCLYVVTYNGQKYFVFK</sequence>
<dbReference type="InterPro" id="IPR029044">
    <property type="entry name" value="Nucleotide-diphossugar_trans"/>
</dbReference>
<keyword evidence="4 5" id="KW-0472">Membrane</keyword>
<organism evidence="8 9">
    <name type="scientific">Anaerofustis stercorihominis</name>
    <dbReference type="NCBI Taxonomy" id="214853"/>
    <lineage>
        <taxon>Bacteria</taxon>
        <taxon>Bacillati</taxon>
        <taxon>Bacillota</taxon>
        <taxon>Clostridia</taxon>
        <taxon>Eubacteriales</taxon>
        <taxon>Eubacteriaceae</taxon>
        <taxon>Anaerofustis</taxon>
    </lineage>
</organism>
<gene>
    <name evidence="8" type="ORF">DW687_06510</name>
</gene>
<comment type="caution">
    <text evidence="8">The sequence shown here is derived from an EMBL/GenBank/DDBJ whole genome shotgun (WGS) entry which is preliminary data.</text>
</comment>
<dbReference type="GO" id="GO:0016740">
    <property type="term" value="F:transferase activity"/>
    <property type="evidence" value="ECO:0007669"/>
    <property type="project" value="UniProtKB-KW"/>
</dbReference>
<feature type="transmembrane region" description="Helical" evidence="5">
    <location>
        <begin position="310"/>
        <end position="330"/>
    </location>
</feature>
<evidence type="ECO:0000256" key="2">
    <source>
        <dbReference type="ARBA" id="ARBA00022692"/>
    </source>
</evidence>
<dbReference type="InterPro" id="IPR007267">
    <property type="entry name" value="GtrA_DPMS_TM"/>
</dbReference>
<reference evidence="8 9" key="1">
    <citation type="submission" date="2018-08" db="EMBL/GenBank/DDBJ databases">
        <title>A genome reference for cultivated species of the human gut microbiota.</title>
        <authorList>
            <person name="Zou Y."/>
            <person name="Xue W."/>
            <person name="Luo G."/>
        </authorList>
    </citation>
    <scope>NUCLEOTIDE SEQUENCE [LARGE SCALE GENOMIC DNA]</scope>
    <source>
        <strain evidence="8 9">AM25-6</strain>
    </source>
</reference>
<feature type="domain" description="GtrA/DPMS transmembrane" evidence="7">
    <location>
        <begin position="226"/>
        <end position="339"/>
    </location>
</feature>
<dbReference type="Pfam" id="PF00535">
    <property type="entry name" value="Glycos_transf_2"/>
    <property type="match status" value="1"/>
</dbReference>
<comment type="subcellular location">
    <subcellularLocation>
        <location evidence="1">Membrane</location>
        <topology evidence="1">Multi-pass membrane protein</topology>
    </subcellularLocation>
</comment>
<dbReference type="PANTHER" id="PTHR10859">
    <property type="entry name" value="GLYCOSYL TRANSFERASE"/>
    <property type="match status" value="1"/>
</dbReference>
<dbReference type="InterPro" id="IPR001173">
    <property type="entry name" value="Glyco_trans_2-like"/>
</dbReference>
<keyword evidence="2 5" id="KW-0812">Transmembrane</keyword>
<dbReference type="GO" id="GO:0000271">
    <property type="term" value="P:polysaccharide biosynthetic process"/>
    <property type="evidence" value="ECO:0007669"/>
    <property type="project" value="InterPro"/>
</dbReference>
<feature type="domain" description="Glycosyltransferase 2-like" evidence="6">
    <location>
        <begin position="10"/>
        <end position="166"/>
    </location>
</feature>
<dbReference type="RefSeq" id="WP_117532131.1">
    <property type="nucleotide sequence ID" value="NZ_QUSM01000003.1"/>
</dbReference>
<dbReference type="AlphaFoldDB" id="A0A3E3DYQ1"/>
<dbReference type="Gene3D" id="3.90.550.10">
    <property type="entry name" value="Spore Coat Polysaccharide Biosynthesis Protein SpsA, Chain A"/>
    <property type="match status" value="1"/>
</dbReference>
<evidence type="ECO:0000256" key="1">
    <source>
        <dbReference type="ARBA" id="ARBA00004141"/>
    </source>
</evidence>
<evidence type="ECO:0000259" key="6">
    <source>
        <dbReference type="Pfam" id="PF00535"/>
    </source>
</evidence>
<dbReference type="GO" id="GO:0006487">
    <property type="term" value="P:protein N-linked glycosylation"/>
    <property type="evidence" value="ECO:0007669"/>
    <property type="project" value="TreeGrafter"/>
</dbReference>
<dbReference type="SUPFAM" id="SSF53448">
    <property type="entry name" value="Nucleotide-diphospho-sugar transferases"/>
    <property type="match status" value="1"/>
</dbReference>
<evidence type="ECO:0000256" key="3">
    <source>
        <dbReference type="ARBA" id="ARBA00022989"/>
    </source>
</evidence>
<dbReference type="Pfam" id="PF04138">
    <property type="entry name" value="GtrA_DPMS_TM"/>
    <property type="match status" value="1"/>
</dbReference>
<protein>
    <submittedName>
        <fullName evidence="8">Glycosyltransferase</fullName>
    </submittedName>
</protein>
<evidence type="ECO:0000313" key="9">
    <source>
        <dbReference type="Proteomes" id="UP000261212"/>
    </source>
</evidence>
<accession>A0A3E3DYQ1</accession>
<dbReference type="CDD" id="cd04179">
    <property type="entry name" value="DPM_DPG-synthase_like"/>
    <property type="match status" value="1"/>
</dbReference>
<keyword evidence="8" id="KW-0808">Transferase</keyword>
<dbReference type="GO" id="GO:0016020">
    <property type="term" value="C:membrane"/>
    <property type="evidence" value="ECO:0007669"/>
    <property type="project" value="UniProtKB-SubCell"/>
</dbReference>
<name>A0A3E3DYQ1_9FIRM</name>
<keyword evidence="3 5" id="KW-1133">Transmembrane helix</keyword>
<evidence type="ECO:0000313" key="8">
    <source>
        <dbReference type="EMBL" id="RGD74414.1"/>
    </source>
</evidence>
<dbReference type="Proteomes" id="UP000261212">
    <property type="component" value="Unassembled WGS sequence"/>
</dbReference>
<feature type="transmembrane region" description="Helical" evidence="5">
    <location>
        <begin position="239"/>
        <end position="266"/>
    </location>
</feature>
<dbReference type="PANTHER" id="PTHR10859:SF114">
    <property type="entry name" value="DOLICHOL-PHOSPHATE MANNOSYLTRANSFERASE"/>
    <property type="match status" value="1"/>
</dbReference>
<evidence type="ECO:0000259" key="7">
    <source>
        <dbReference type="Pfam" id="PF04138"/>
    </source>
</evidence>
<dbReference type="EMBL" id="QUSM01000003">
    <property type="protein sequence ID" value="RGD74414.1"/>
    <property type="molecule type" value="Genomic_DNA"/>
</dbReference>
<proteinExistence type="predicted"/>
<evidence type="ECO:0000256" key="4">
    <source>
        <dbReference type="ARBA" id="ARBA00023136"/>
    </source>
</evidence>
<feature type="transmembrane region" description="Helical" evidence="5">
    <location>
        <begin position="287"/>
        <end position="304"/>
    </location>
</feature>